<evidence type="ECO:0000313" key="3">
    <source>
        <dbReference type="Proteomes" id="UP000008022"/>
    </source>
</evidence>
<keyword evidence="1" id="KW-0472">Membrane</keyword>
<dbReference type="eggNOG" id="ENOG502R3PP">
    <property type="taxonomic scope" value="Eukaryota"/>
</dbReference>
<dbReference type="Gramene" id="ORUFI07G22490.1">
    <property type="protein sequence ID" value="ORUFI07G22490.1"/>
    <property type="gene ID" value="ORUFI07G22490"/>
</dbReference>
<keyword evidence="1" id="KW-1133">Transmembrane helix</keyword>
<reference evidence="3" key="1">
    <citation type="submission" date="2013-06" db="EMBL/GenBank/DDBJ databases">
        <authorList>
            <person name="Zhao Q."/>
        </authorList>
    </citation>
    <scope>NUCLEOTIDE SEQUENCE</scope>
    <source>
        <strain evidence="3">cv. W1943</strain>
    </source>
</reference>
<accession>A0A0E0QAY9</accession>
<dbReference type="InterPro" id="IPR039926">
    <property type="entry name" value="Egg_app_1"/>
</dbReference>
<keyword evidence="1" id="KW-0812">Transmembrane</keyword>
<dbReference type="Proteomes" id="UP000008022">
    <property type="component" value="Unassembled WGS sequence"/>
</dbReference>
<keyword evidence="3" id="KW-1185">Reference proteome</keyword>
<dbReference type="EnsemblPlants" id="ORUFI07G22490.1">
    <property type="protein sequence ID" value="ORUFI07G22490.1"/>
    <property type="gene ID" value="ORUFI07G22490"/>
</dbReference>
<dbReference type="AlphaFoldDB" id="A0A0E0QAY9"/>
<dbReference type="PANTHER" id="PTHR33333:SF18">
    <property type="entry name" value="OS07G0605900 PROTEIN"/>
    <property type="match status" value="1"/>
</dbReference>
<name>A0A0E0QAY9_ORYRU</name>
<dbReference type="OMA" id="RMAFEAN"/>
<feature type="transmembrane region" description="Helical" evidence="1">
    <location>
        <begin position="6"/>
        <end position="27"/>
    </location>
</feature>
<sequence>MVAVGYIVGAIASVAVGAAVSLLWPAVAPVVMMKAPGGAGLLISRMAFEANPQLYYHLLHTAGRVAAAAAFAV</sequence>
<reference evidence="2" key="2">
    <citation type="submission" date="2015-06" db="UniProtKB">
        <authorList>
            <consortium name="EnsemblPlants"/>
        </authorList>
    </citation>
    <scope>IDENTIFICATION</scope>
</reference>
<evidence type="ECO:0000256" key="1">
    <source>
        <dbReference type="SAM" id="Phobius"/>
    </source>
</evidence>
<dbReference type="HOGENOM" id="CLU_181957_0_0_1"/>
<dbReference type="PANTHER" id="PTHR33333">
    <property type="entry name" value="ERYTHROCYTE MEMBRANE PROTEIN 1-LIKE"/>
    <property type="match status" value="1"/>
</dbReference>
<evidence type="ECO:0000313" key="2">
    <source>
        <dbReference type="EnsemblPlants" id="ORUFI07G22490.1"/>
    </source>
</evidence>
<proteinExistence type="predicted"/>
<protein>
    <submittedName>
        <fullName evidence="2">Uncharacterized protein</fullName>
    </submittedName>
</protein>
<organism evidence="2 3">
    <name type="scientific">Oryza rufipogon</name>
    <name type="common">Brownbeard rice</name>
    <name type="synonym">Asian wild rice</name>
    <dbReference type="NCBI Taxonomy" id="4529"/>
    <lineage>
        <taxon>Eukaryota</taxon>
        <taxon>Viridiplantae</taxon>
        <taxon>Streptophyta</taxon>
        <taxon>Embryophyta</taxon>
        <taxon>Tracheophyta</taxon>
        <taxon>Spermatophyta</taxon>
        <taxon>Magnoliopsida</taxon>
        <taxon>Liliopsida</taxon>
        <taxon>Poales</taxon>
        <taxon>Poaceae</taxon>
        <taxon>BOP clade</taxon>
        <taxon>Oryzoideae</taxon>
        <taxon>Oryzeae</taxon>
        <taxon>Oryzinae</taxon>
        <taxon>Oryza</taxon>
    </lineage>
</organism>